<reference evidence="1" key="1">
    <citation type="submission" date="2022-07" db="EMBL/GenBank/DDBJ databases">
        <title>Genome Sequence of Phlebia brevispora.</title>
        <authorList>
            <person name="Buettner E."/>
        </authorList>
    </citation>
    <scope>NUCLEOTIDE SEQUENCE</scope>
    <source>
        <strain evidence="1">MPL23</strain>
    </source>
</reference>
<gene>
    <name evidence="1" type="ORF">NM688_g528</name>
</gene>
<protein>
    <submittedName>
        <fullName evidence="1">Uncharacterized protein</fullName>
    </submittedName>
</protein>
<dbReference type="Proteomes" id="UP001148662">
    <property type="component" value="Unassembled WGS sequence"/>
</dbReference>
<accession>A0ACC1TDS9</accession>
<comment type="caution">
    <text evidence="1">The sequence shown here is derived from an EMBL/GenBank/DDBJ whole genome shotgun (WGS) entry which is preliminary data.</text>
</comment>
<name>A0ACC1TDS9_9APHY</name>
<evidence type="ECO:0000313" key="1">
    <source>
        <dbReference type="EMBL" id="KAJ3559131.1"/>
    </source>
</evidence>
<sequence length="338" mass="35792">MSNPIPTKQKALVIPAKHAPFVIAEVDVPKPGPGEILVREEAIGLNPADWMVHDLDPFQSNYPFIIGMETAGTVIQLGEGVTSFAVGDKVFFAGSVFNGHPSFRQYNLTAVEFCAKVPSNLTLDQAASIPIAVETAGLGLFSRPVNDADGGAGLTPPWEEGGRGKYADQPILILGGSTAIGQPAIQFSKMCGFSPIITTASLRNAELLKSSGATHVIDRNLSGADFAAAVKAITRDPIRIVYDATSNADIQLAAYDLLSSGGTADKTVTFVVGFKEQFRELGISMWKHMPAWFESGDLKPNNIEVVPGGLGGIPSGLERLKNGEVSARKLIVHPNEVA</sequence>
<organism evidence="1 2">
    <name type="scientific">Phlebia brevispora</name>
    <dbReference type="NCBI Taxonomy" id="194682"/>
    <lineage>
        <taxon>Eukaryota</taxon>
        <taxon>Fungi</taxon>
        <taxon>Dikarya</taxon>
        <taxon>Basidiomycota</taxon>
        <taxon>Agaricomycotina</taxon>
        <taxon>Agaricomycetes</taxon>
        <taxon>Polyporales</taxon>
        <taxon>Meruliaceae</taxon>
        <taxon>Phlebia</taxon>
    </lineage>
</organism>
<evidence type="ECO:0000313" key="2">
    <source>
        <dbReference type="Proteomes" id="UP001148662"/>
    </source>
</evidence>
<proteinExistence type="predicted"/>
<dbReference type="EMBL" id="JANHOG010000044">
    <property type="protein sequence ID" value="KAJ3559131.1"/>
    <property type="molecule type" value="Genomic_DNA"/>
</dbReference>
<keyword evidence="2" id="KW-1185">Reference proteome</keyword>